<dbReference type="SUPFAM" id="SSF55486">
    <property type="entry name" value="Metalloproteases ('zincins'), catalytic domain"/>
    <property type="match status" value="1"/>
</dbReference>
<dbReference type="NCBIfam" id="TIGR04183">
    <property type="entry name" value="Por_Secre_tail"/>
    <property type="match status" value="1"/>
</dbReference>
<evidence type="ECO:0000256" key="2">
    <source>
        <dbReference type="ARBA" id="ARBA00022723"/>
    </source>
</evidence>
<dbReference type="SUPFAM" id="SSF81296">
    <property type="entry name" value="E set domains"/>
    <property type="match status" value="1"/>
</dbReference>
<dbReference type="Proteomes" id="UP001500027">
    <property type="component" value="Unassembled WGS sequence"/>
</dbReference>
<evidence type="ECO:0000256" key="5">
    <source>
        <dbReference type="ARBA" id="ARBA00022833"/>
    </source>
</evidence>
<keyword evidence="5" id="KW-0862">Zinc</keyword>
<dbReference type="InterPro" id="IPR014756">
    <property type="entry name" value="Ig_E-set"/>
</dbReference>
<gene>
    <name evidence="8" type="ORF">GCM10022257_23980</name>
</gene>
<dbReference type="Pfam" id="PF00413">
    <property type="entry name" value="Peptidase_M10"/>
    <property type="match status" value="1"/>
</dbReference>
<keyword evidence="2" id="KW-0479">Metal-binding</keyword>
<name>A0ABP8EDI3_9FLAO</name>
<reference evidence="9" key="1">
    <citation type="journal article" date="2019" name="Int. J. Syst. Evol. Microbiol.">
        <title>The Global Catalogue of Microorganisms (GCM) 10K type strain sequencing project: providing services to taxonomists for standard genome sequencing and annotation.</title>
        <authorList>
            <consortium name="The Broad Institute Genomics Platform"/>
            <consortium name="The Broad Institute Genome Sequencing Center for Infectious Disease"/>
            <person name="Wu L."/>
            <person name="Ma J."/>
        </authorList>
    </citation>
    <scope>NUCLEOTIDE SEQUENCE [LARGE SCALE GENOMIC DNA]</scope>
    <source>
        <strain evidence="9">JCM 17452</strain>
    </source>
</reference>
<sequence>MTKYYFKLSIVCLFFSISSLYSQSRDHNLINKISIDKQIELSDAIIEGEVISKKSYLDNTHSRISTSNIIKVYKVFKGELISESIEIITAGGVVDMKAVVVSHSLNLRKGDKGVFMLEKTKSSSTQNKSAISFSKFNSLGANQGFYKYDERNDRVSNMFSIIDNIKDVFYNEIISYSGKQPVIVNDFVLNKDISTFTKTNSSKSIMAPAIASFSATENSAGTKSVLTINGSGFGTIKGTVGFSNANYGGALHTDALDNQVLSWTDSKIEVEIPDEAGTGTFMVNTPSNGSIESNTSLTIDYSQINLAYDIGSGDEDFQTQHIDLNGMGGMSWTINEGFSTSEAMAPFESAMETWSCESGMNWIVGSTTTTSTLDSYDGVNLVTFGTLPLSTLGQTFSAYSACYQDGQIKWYVTDTDIIFNDAINWNFETNNPQSGEVDFESVTVHELGHAHQLGHVIDTNVVMHYSLSSGEMLRGLSNEDIMGSQDIQNRSSSSGICSQSLTINHACSGGNPGLSLADEELDQDITIFPNPVKDALHIKNSGYQNISKIRIFNILGKEVYKLDLVNNSRVNTINVSQYSRGIYLVKLNSEIGTVTKKIIIN</sequence>
<dbReference type="InterPro" id="IPR024079">
    <property type="entry name" value="MetalloPept_cat_dom_sf"/>
</dbReference>
<evidence type="ECO:0000313" key="9">
    <source>
        <dbReference type="Proteomes" id="UP001500027"/>
    </source>
</evidence>
<comment type="caution">
    <text evidence="8">The sequence shown here is derived from an EMBL/GenBank/DDBJ whole genome shotgun (WGS) entry which is preliminary data.</text>
</comment>
<evidence type="ECO:0000259" key="6">
    <source>
        <dbReference type="Pfam" id="PF00413"/>
    </source>
</evidence>
<dbReference type="InterPro" id="IPR013783">
    <property type="entry name" value="Ig-like_fold"/>
</dbReference>
<dbReference type="InterPro" id="IPR001818">
    <property type="entry name" value="Pept_M10_metallopeptidase"/>
</dbReference>
<dbReference type="Pfam" id="PF18962">
    <property type="entry name" value="Por_Secre_tail"/>
    <property type="match status" value="1"/>
</dbReference>
<evidence type="ECO:0000256" key="1">
    <source>
        <dbReference type="ARBA" id="ARBA00022670"/>
    </source>
</evidence>
<dbReference type="InterPro" id="IPR026444">
    <property type="entry name" value="Secre_tail"/>
</dbReference>
<dbReference type="EMBL" id="BAABAV010000003">
    <property type="protein sequence ID" value="GAA4270297.1"/>
    <property type="molecule type" value="Genomic_DNA"/>
</dbReference>
<feature type="domain" description="Secretion system C-terminal sorting" evidence="7">
    <location>
        <begin position="527"/>
        <end position="600"/>
    </location>
</feature>
<feature type="domain" description="Peptidase M10 metallopeptidase" evidence="6">
    <location>
        <begin position="413"/>
        <end position="487"/>
    </location>
</feature>
<dbReference type="RefSeq" id="WP_139002666.1">
    <property type="nucleotide sequence ID" value="NZ_BAABAV010000003.1"/>
</dbReference>
<organism evidence="8 9">
    <name type="scientific">Hyunsoonleella aestuarii</name>
    <dbReference type="NCBI Taxonomy" id="912802"/>
    <lineage>
        <taxon>Bacteria</taxon>
        <taxon>Pseudomonadati</taxon>
        <taxon>Bacteroidota</taxon>
        <taxon>Flavobacteriia</taxon>
        <taxon>Flavobacteriales</taxon>
        <taxon>Flavobacteriaceae</taxon>
    </lineage>
</organism>
<dbReference type="Gene3D" id="2.60.40.10">
    <property type="entry name" value="Immunoglobulins"/>
    <property type="match status" value="1"/>
</dbReference>
<accession>A0ABP8EDI3</accession>
<keyword evidence="3" id="KW-0732">Signal</keyword>
<keyword evidence="4" id="KW-0378">Hydrolase</keyword>
<evidence type="ECO:0000256" key="4">
    <source>
        <dbReference type="ARBA" id="ARBA00022801"/>
    </source>
</evidence>
<evidence type="ECO:0000313" key="8">
    <source>
        <dbReference type="EMBL" id="GAA4270297.1"/>
    </source>
</evidence>
<keyword evidence="9" id="KW-1185">Reference proteome</keyword>
<evidence type="ECO:0008006" key="10">
    <source>
        <dbReference type="Google" id="ProtNLM"/>
    </source>
</evidence>
<evidence type="ECO:0000259" key="7">
    <source>
        <dbReference type="Pfam" id="PF18962"/>
    </source>
</evidence>
<evidence type="ECO:0000256" key="3">
    <source>
        <dbReference type="ARBA" id="ARBA00022729"/>
    </source>
</evidence>
<proteinExistence type="predicted"/>
<protein>
    <recommendedName>
        <fullName evidence="10">T9SS type A sorting domain-containing protein</fullName>
    </recommendedName>
</protein>
<keyword evidence="1" id="KW-0645">Protease</keyword>
<dbReference type="Gene3D" id="3.40.390.10">
    <property type="entry name" value="Collagenase (Catalytic Domain)"/>
    <property type="match status" value="1"/>
</dbReference>